<dbReference type="Proteomes" id="UP000824469">
    <property type="component" value="Unassembled WGS sequence"/>
</dbReference>
<feature type="compositionally biased region" description="Acidic residues" evidence="1">
    <location>
        <begin position="62"/>
        <end position="71"/>
    </location>
</feature>
<evidence type="ECO:0000256" key="1">
    <source>
        <dbReference type="SAM" id="MobiDB-lite"/>
    </source>
</evidence>
<dbReference type="AlphaFoldDB" id="A0AA38CJ12"/>
<feature type="region of interest" description="Disordered" evidence="1">
    <location>
        <begin position="1"/>
        <end position="71"/>
    </location>
</feature>
<dbReference type="EMBL" id="JAHRHJ020000009">
    <property type="protein sequence ID" value="KAH9301250.1"/>
    <property type="molecule type" value="Genomic_DNA"/>
</dbReference>
<reference evidence="2 3" key="1">
    <citation type="journal article" date="2021" name="Nat. Plants">
        <title>The Taxus genome provides insights into paclitaxel biosynthesis.</title>
        <authorList>
            <person name="Xiong X."/>
            <person name="Gou J."/>
            <person name="Liao Q."/>
            <person name="Li Y."/>
            <person name="Zhou Q."/>
            <person name="Bi G."/>
            <person name="Li C."/>
            <person name="Du R."/>
            <person name="Wang X."/>
            <person name="Sun T."/>
            <person name="Guo L."/>
            <person name="Liang H."/>
            <person name="Lu P."/>
            <person name="Wu Y."/>
            <person name="Zhang Z."/>
            <person name="Ro D.K."/>
            <person name="Shang Y."/>
            <person name="Huang S."/>
            <person name="Yan J."/>
        </authorList>
    </citation>
    <scope>NUCLEOTIDE SEQUENCE [LARGE SCALE GENOMIC DNA]</scope>
    <source>
        <strain evidence="2">Ta-2019</strain>
    </source>
</reference>
<keyword evidence="3" id="KW-1185">Reference proteome</keyword>
<feature type="compositionally biased region" description="Acidic residues" evidence="1">
    <location>
        <begin position="19"/>
        <end position="31"/>
    </location>
</feature>
<evidence type="ECO:0000313" key="3">
    <source>
        <dbReference type="Proteomes" id="UP000824469"/>
    </source>
</evidence>
<proteinExistence type="predicted"/>
<protein>
    <submittedName>
        <fullName evidence="2">Uncharacterized protein</fullName>
    </submittedName>
</protein>
<evidence type="ECO:0000313" key="2">
    <source>
        <dbReference type="EMBL" id="KAH9301250.1"/>
    </source>
</evidence>
<feature type="compositionally biased region" description="Acidic residues" evidence="1">
    <location>
        <begin position="41"/>
        <end position="50"/>
    </location>
</feature>
<gene>
    <name evidence="2" type="ORF">KI387_012833</name>
</gene>
<accession>A0AA38CJ12</accession>
<sequence>MEEVDSRETESLEKYIGERDDDEEDDSEGDQEPLVFSVHDLEEEGEEEEHEFLFMQSKGSQEEEGAQDMGR</sequence>
<comment type="caution">
    <text evidence="2">The sequence shown here is derived from an EMBL/GenBank/DDBJ whole genome shotgun (WGS) entry which is preliminary data.</text>
</comment>
<name>A0AA38CJ12_TAXCH</name>
<feature type="non-terminal residue" evidence="2">
    <location>
        <position position="71"/>
    </location>
</feature>
<feature type="compositionally biased region" description="Basic and acidic residues" evidence="1">
    <location>
        <begin position="1"/>
        <end position="18"/>
    </location>
</feature>
<organism evidence="2 3">
    <name type="scientific">Taxus chinensis</name>
    <name type="common">Chinese yew</name>
    <name type="synonym">Taxus wallichiana var. chinensis</name>
    <dbReference type="NCBI Taxonomy" id="29808"/>
    <lineage>
        <taxon>Eukaryota</taxon>
        <taxon>Viridiplantae</taxon>
        <taxon>Streptophyta</taxon>
        <taxon>Embryophyta</taxon>
        <taxon>Tracheophyta</taxon>
        <taxon>Spermatophyta</taxon>
        <taxon>Pinopsida</taxon>
        <taxon>Pinidae</taxon>
        <taxon>Conifers II</taxon>
        <taxon>Cupressales</taxon>
        <taxon>Taxaceae</taxon>
        <taxon>Taxus</taxon>
    </lineage>
</organism>